<evidence type="ECO:0000313" key="3">
    <source>
        <dbReference type="Proteomes" id="UP001362899"/>
    </source>
</evidence>
<name>A0AAV5RC60_STABA</name>
<dbReference type="AlphaFoldDB" id="A0AAV5RC60"/>
<dbReference type="Proteomes" id="UP001362899">
    <property type="component" value="Unassembled WGS sequence"/>
</dbReference>
<evidence type="ECO:0000313" key="2">
    <source>
        <dbReference type="EMBL" id="GMM49156.1"/>
    </source>
</evidence>
<keyword evidence="1" id="KW-0175">Coiled coil</keyword>
<organism evidence="2 3">
    <name type="scientific">Starmerella bacillaris</name>
    <name type="common">Yeast</name>
    <name type="synonym">Candida zemplinina</name>
    <dbReference type="NCBI Taxonomy" id="1247836"/>
    <lineage>
        <taxon>Eukaryota</taxon>
        <taxon>Fungi</taxon>
        <taxon>Dikarya</taxon>
        <taxon>Ascomycota</taxon>
        <taxon>Saccharomycotina</taxon>
        <taxon>Dipodascomycetes</taxon>
        <taxon>Dipodascales</taxon>
        <taxon>Trichomonascaceae</taxon>
        <taxon>Starmerella</taxon>
    </lineage>
</organism>
<keyword evidence="3" id="KW-1185">Reference proteome</keyword>
<protein>
    <submittedName>
        <fullName evidence="2">Uncharacterized protein</fullName>
    </submittedName>
</protein>
<feature type="coiled-coil region" evidence="1">
    <location>
        <begin position="53"/>
        <end position="117"/>
    </location>
</feature>
<dbReference type="Pfam" id="PF07956">
    <property type="entry name" value="DUF1690"/>
    <property type="match status" value="1"/>
</dbReference>
<dbReference type="EMBL" id="BTGC01000001">
    <property type="protein sequence ID" value="GMM49156.1"/>
    <property type="molecule type" value="Genomic_DNA"/>
</dbReference>
<proteinExistence type="predicted"/>
<sequence>MGQSNSKLSEDGTKIFTPVVNIDQSLSTKFEELTESDIVRRLREDSELENALSAKLLESKAKVEKQLEDAFEKVPDINKKLKSLAKDTSSTQLYEDLANLRKELESQRESTQLSEEAGKAKEELVTCLQKNTEKPLNCRKEYAEFLKLVADI</sequence>
<accession>A0AAV5RC60</accession>
<evidence type="ECO:0000256" key="1">
    <source>
        <dbReference type="SAM" id="Coils"/>
    </source>
</evidence>
<comment type="caution">
    <text evidence="2">The sequence shown here is derived from an EMBL/GenBank/DDBJ whole genome shotgun (WGS) entry which is preliminary data.</text>
</comment>
<dbReference type="InterPro" id="IPR012471">
    <property type="entry name" value="DUF1690"/>
</dbReference>
<reference evidence="2 3" key="1">
    <citation type="journal article" date="2023" name="Elife">
        <title>Identification of key yeast species and microbe-microbe interactions impacting larval growth of Drosophila in the wild.</title>
        <authorList>
            <person name="Mure A."/>
            <person name="Sugiura Y."/>
            <person name="Maeda R."/>
            <person name="Honda K."/>
            <person name="Sakurai N."/>
            <person name="Takahashi Y."/>
            <person name="Watada M."/>
            <person name="Katoh T."/>
            <person name="Gotoh A."/>
            <person name="Gotoh Y."/>
            <person name="Taniguchi I."/>
            <person name="Nakamura K."/>
            <person name="Hayashi T."/>
            <person name="Katayama T."/>
            <person name="Uemura T."/>
            <person name="Hattori Y."/>
        </authorList>
    </citation>
    <scope>NUCLEOTIDE SEQUENCE [LARGE SCALE GENOMIC DNA]</scope>
    <source>
        <strain evidence="2 3">SB-73</strain>
    </source>
</reference>
<gene>
    <name evidence="2" type="ORF">DASB73_001140</name>
</gene>